<dbReference type="InterPro" id="IPR003593">
    <property type="entry name" value="AAA+_ATPase"/>
</dbReference>
<accession>A0A2Z6NUN1</accession>
<dbReference type="InterPro" id="IPR003439">
    <property type="entry name" value="ABC_transporter-like_ATP-bd"/>
</dbReference>
<gene>
    <name evidence="6" type="ORF">TSUD_107620</name>
</gene>
<keyword evidence="2" id="KW-0547">Nucleotide-binding</keyword>
<dbReference type="PANTHER" id="PTHR19211">
    <property type="entry name" value="ATP-BINDING TRANSPORT PROTEIN-RELATED"/>
    <property type="match status" value="1"/>
</dbReference>
<keyword evidence="1" id="KW-0677">Repeat</keyword>
<dbReference type="AlphaFoldDB" id="A0A2Z6NUN1"/>
<feature type="domain" description="ABC transporter" evidence="5">
    <location>
        <begin position="378"/>
        <end position="593"/>
    </location>
</feature>
<dbReference type="SMART" id="SM00382">
    <property type="entry name" value="AAA"/>
    <property type="match status" value="2"/>
</dbReference>
<dbReference type="InterPro" id="IPR050611">
    <property type="entry name" value="ABCF"/>
</dbReference>
<sequence>MVSEASKKKAAQKKAAAAAKRGAKVPVSSKTALDKAVDSVSNGIGEIQISDRTCTGVLCSHPLSRDIRIESLSVTFHGHDLIVDSELELNYGRRYGLLGLNGCGKSTLLTAIGRRELPIPDHMDIYHLSREIEASDMSALEAVISCDEERLRLEKEAEILGAQDDGGGEALERVYERLEAMDASTAEKRAAEILFGLGFNKQMQAKKTRDFSGGWRMRIALARALFMNPTILLLDEPTNHLDLEACVWLEENLKKFDRILVVISHSQDFLNGVCTNIIHMQNKKLKFYTGNYDQYVQTRAELEENQMKQYKWEQEQIASMKEYIARFGHGSAKLARQAQSKEKTLAKMERGGLTEKVVRDKILVFRFVDVGKLPPPVLQFVEVTFGYTPDNLIYKNIDFGVDLDSRIALVGPNGAGKSTFLKLMTGDLVPLDGMVRRHNHLRIAQFHQHLTEKLDLELSALQFMIKEYPGNEEERMRAAIGKFGLSGKAQVMPMRNLSDGQRSRVIFAWLAYRQPHLLLLDEPTNHLDIETIDSLAEALNEWDGGMVLVSHDFRLINQVAHEIWVCADQTVTRWEGDIMDFKQHLKAKAGLAD</sequence>
<evidence type="ECO:0000256" key="3">
    <source>
        <dbReference type="ARBA" id="ARBA00022840"/>
    </source>
</evidence>
<comment type="similarity">
    <text evidence="4">Belongs to the ABC transporter superfamily. ABCF family. EF3 (TC 3.A.1.121) subfamily.</text>
</comment>
<dbReference type="InterPro" id="IPR032781">
    <property type="entry name" value="ABC_tran_Xtn"/>
</dbReference>
<feature type="domain" description="ABC transporter" evidence="5">
    <location>
        <begin position="67"/>
        <end position="307"/>
    </location>
</feature>
<evidence type="ECO:0000259" key="5">
    <source>
        <dbReference type="PROSITE" id="PS50893"/>
    </source>
</evidence>
<name>A0A2Z6NUN1_TRISU</name>
<evidence type="ECO:0000313" key="6">
    <source>
        <dbReference type="EMBL" id="GAU47226.1"/>
    </source>
</evidence>
<dbReference type="InterPro" id="IPR027417">
    <property type="entry name" value="P-loop_NTPase"/>
</dbReference>
<proteinExistence type="inferred from homology"/>
<dbReference type="GO" id="GO:0005524">
    <property type="term" value="F:ATP binding"/>
    <property type="evidence" value="ECO:0007669"/>
    <property type="project" value="UniProtKB-KW"/>
</dbReference>
<dbReference type="PROSITE" id="PS50893">
    <property type="entry name" value="ABC_TRANSPORTER_2"/>
    <property type="match status" value="2"/>
</dbReference>
<dbReference type="Pfam" id="PF00005">
    <property type="entry name" value="ABC_tran"/>
    <property type="match status" value="2"/>
</dbReference>
<dbReference type="FunFam" id="3.40.50.300:FF:000104">
    <property type="entry name" value="ATP-binding cassette sub-family F member 3"/>
    <property type="match status" value="1"/>
</dbReference>
<dbReference type="GO" id="GO:0016887">
    <property type="term" value="F:ATP hydrolysis activity"/>
    <property type="evidence" value="ECO:0007669"/>
    <property type="project" value="InterPro"/>
</dbReference>
<dbReference type="PROSITE" id="PS00211">
    <property type="entry name" value="ABC_TRANSPORTER_1"/>
    <property type="match status" value="1"/>
</dbReference>
<dbReference type="Gene3D" id="3.40.50.300">
    <property type="entry name" value="P-loop containing nucleotide triphosphate hydrolases"/>
    <property type="match status" value="2"/>
</dbReference>
<organism evidence="6 7">
    <name type="scientific">Trifolium subterraneum</name>
    <name type="common">Subterranean clover</name>
    <dbReference type="NCBI Taxonomy" id="3900"/>
    <lineage>
        <taxon>Eukaryota</taxon>
        <taxon>Viridiplantae</taxon>
        <taxon>Streptophyta</taxon>
        <taxon>Embryophyta</taxon>
        <taxon>Tracheophyta</taxon>
        <taxon>Spermatophyta</taxon>
        <taxon>Magnoliopsida</taxon>
        <taxon>eudicotyledons</taxon>
        <taxon>Gunneridae</taxon>
        <taxon>Pentapetalae</taxon>
        <taxon>rosids</taxon>
        <taxon>fabids</taxon>
        <taxon>Fabales</taxon>
        <taxon>Fabaceae</taxon>
        <taxon>Papilionoideae</taxon>
        <taxon>50 kb inversion clade</taxon>
        <taxon>NPAAA clade</taxon>
        <taxon>Hologalegina</taxon>
        <taxon>IRL clade</taxon>
        <taxon>Trifolieae</taxon>
        <taxon>Trifolium</taxon>
    </lineage>
</organism>
<keyword evidence="3" id="KW-0067">ATP-binding</keyword>
<dbReference type="Proteomes" id="UP000242715">
    <property type="component" value="Unassembled WGS sequence"/>
</dbReference>
<protein>
    <recommendedName>
        <fullName evidence="5">ABC transporter domain-containing protein</fullName>
    </recommendedName>
</protein>
<evidence type="ECO:0000256" key="1">
    <source>
        <dbReference type="ARBA" id="ARBA00022737"/>
    </source>
</evidence>
<dbReference type="EMBL" id="DF974293">
    <property type="protein sequence ID" value="GAU47226.1"/>
    <property type="molecule type" value="Genomic_DNA"/>
</dbReference>
<dbReference type="CDD" id="cd03221">
    <property type="entry name" value="ABCF_EF-3"/>
    <property type="match status" value="2"/>
</dbReference>
<dbReference type="SUPFAM" id="SSF52540">
    <property type="entry name" value="P-loop containing nucleoside triphosphate hydrolases"/>
    <property type="match status" value="2"/>
</dbReference>
<dbReference type="InterPro" id="IPR017871">
    <property type="entry name" value="ABC_transporter-like_CS"/>
</dbReference>
<keyword evidence="7" id="KW-1185">Reference proteome</keyword>
<evidence type="ECO:0000256" key="4">
    <source>
        <dbReference type="ARBA" id="ARBA00061344"/>
    </source>
</evidence>
<dbReference type="FunFam" id="3.40.50.300:FF:000683">
    <property type="entry name" value="Abc transporter f family member 1"/>
    <property type="match status" value="1"/>
</dbReference>
<dbReference type="PANTHER" id="PTHR19211:SF136">
    <property type="entry name" value="ABC TRANSPORTER F FAMILY MEMBER 1 ISOFORM X1"/>
    <property type="match status" value="1"/>
</dbReference>
<evidence type="ECO:0000313" key="7">
    <source>
        <dbReference type="Proteomes" id="UP000242715"/>
    </source>
</evidence>
<evidence type="ECO:0000256" key="2">
    <source>
        <dbReference type="ARBA" id="ARBA00022741"/>
    </source>
</evidence>
<dbReference type="OrthoDB" id="2110130at2759"/>
<reference evidence="7" key="1">
    <citation type="journal article" date="2017" name="Front. Plant Sci.">
        <title>Climate Clever Clovers: New Paradigm to Reduce the Environmental Footprint of Ruminants by Breeding Low Methanogenic Forages Utilizing Haplotype Variation.</title>
        <authorList>
            <person name="Kaur P."/>
            <person name="Appels R."/>
            <person name="Bayer P.E."/>
            <person name="Keeble-Gagnere G."/>
            <person name="Wang J."/>
            <person name="Hirakawa H."/>
            <person name="Shirasawa K."/>
            <person name="Vercoe P."/>
            <person name="Stefanova K."/>
            <person name="Durmic Z."/>
            <person name="Nichols P."/>
            <person name="Revell C."/>
            <person name="Isobe S.N."/>
            <person name="Edwards D."/>
            <person name="Erskine W."/>
        </authorList>
    </citation>
    <scope>NUCLEOTIDE SEQUENCE [LARGE SCALE GENOMIC DNA]</scope>
    <source>
        <strain evidence="7">cv. Daliak</strain>
    </source>
</reference>
<dbReference type="Pfam" id="PF12848">
    <property type="entry name" value="ABC_tran_Xtn"/>
    <property type="match status" value="1"/>
</dbReference>